<evidence type="ECO:0000256" key="6">
    <source>
        <dbReference type="ARBA" id="ARBA00016919"/>
    </source>
</evidence>
<dbReference type="RefSeq" id="WP_235804645.1">
    <property type="nucleotide sequence ID" value="NZ_AZEF01000027.1"/>
</dbReference>
<dbReference type="PANTHER" id="PTHR20941:SF1">
    <property type="entry name" value="FOLIC ACID SYNTHESIS PROTEIN FOL1"/>
    <property type="match status" value="1"/>
</dbReference>
<dbReference type="Proteomes" id="UP000051621">
    <property type="component" value="Unassembled WGS sequence"/>
</dbReference>
<keyword evidence="14" id="KW-1185">Reference proteome</keyword>
<proteinExistence type="inferred from homology"/>
<dbReference type="GO" id="GO:0046872">
    <property type="term" value="F:metal ion binding"/>
    <property type="evidence" value="ECO:0007669"/>
    <property type="project" value="UniProtKB-KW"/>
</dbReference>
<comment type="pathway">
    <text evidence="3">Cofactor biosynthesis; tetrahydrofolate biosynthesis; 7,8-dihydrofolate from 2-amino-4-hydroxy-6-hydroxymethyl-7,8-dihydropteridine diphosphate and 4-aminobenzoate: step 1/2.</text>
</comment>
<dbReference type="Gene3D" id="3.20.20.20">
    <property type="entry name" value="Dihydropteroate synthase-like"/>
    <property type="match status" value="1"/>
</dbReference>
<evidence type="ECO:0000313" key="14">
    <source>
        <dbReference type="Proteomes" id="UP000051621"/>
    </source>
</evidence>
<dbReference type="InterPro" id="IPR006390">
    <property type="entry name" value="DHP_synth_dom"/>
</dbReference>
<protein>
    <recommendedName>
        <fullName evidence="6">Dihydropteroate synthase</fullName>
        <ecNumber evidence="5">2.5.1.15</ecNumber>
    </recommendedName>
    <alternativeName>
        <fullName evidence="11">Dihydropteroate pyrophosphorylase</fullName>
    </alternativeName>
</protein>
<evidence type="ECO:0000256" key="11">
    <source>
        <dbReference type="ARBA" id="ARBA00030193"/>
    </source>
</evidence>
<evidence type="ECO:0000256" key="8">
    <source>
        <dbReference type="ARBA" id="ARBA00022723"/>
    </source>
</evidence>
<dbReference type="PANTHER" id="PTHR20941">
    <property type="entry name" value="FOLATE SYNTHESIS PROTEINS"/>
    <property type="match status" value="1"/>
</dbReference>
<evidence type="ECO:0000256" key="3">
    <source>
        <dbReference type="ARBA" id="ARBA00004763"/>
    </source>
</evidence>
<evidence type="ECO:0000259" key="12">
    <source>
        <dbReference type="PROSITE" id="PS50972"/>
    </source>
</evidence>
<feature type="domain" description="Pterin-binding" evidence="12">
    <location>
        <begin position="101"/>
        <end position="351"/>
    </location>
</feature>
<dbReference type="NCBIfam" id="TIGR01496">
    <property type="entry name" value="DHPS"/>
    <property type="match status" value="1"/>
</dbReference>
<dbReference type="GO" id="GO:0046656">
    <property type="term" value="P:folic acid biosynthetic process"/>
    <property type="evidence" value="ECO:0007669"/>
    <property type="project" value="UniProtKB-KW"/>
</dbReference>
<evidence type="ECO:0000256" key="1">
    <source>
        <dbReference type="ARBA" id="ARBA00000012"/>
    </source>
</evidence>
<dbReference type="InterPro" id="IPR045031">
    <property type="entry name" value="DHP_synth-like"/>
</dbReference>
<dbReference type="SUPFAM" id="SSF51717">
    <property type="entry name" value="Dihydropteroate synthetase-like"/>
    <property type="match status" value="1"/>
</dbReference>
<dbReference type="Pfam" id="PF00809">
    <property type="entry name" value="Pterin_bind"/>
    <property type="match status" value="1"/>
</dbReference>
<dbReference type="UniPathway" id="UPA00077">
    <property type="reaction ID" value="UER00156"/>
</dbReference>
<dbReference type="InterPro" id="IPR000489">
    <property type="entry name" value="Pterin-binding_dom"/>
</dbReference>
<dbReference type="PROSITE" id="PS50972">
    <property type="entry name" value="PTERIN_BINDING"/>
    <property type="match status" value="1"/>
</dbReference>
<evidence type="ECO:0000256" key="2">
    <source>
        <dbReference type="ARBA" id="ARBA00001946"/>
    </source>
</evidence>
<dbReference type="EC" id="2.5.1.15" evidence="5"/>
<dbReference type="GO" id="GO:0046654">
    <property type="term" value="P:tetrahydrofolate biosynthetic process"/>
    <property type="evidence" value="ECO:0007669"/>
    <property type="project" value="UniProtKB-UniPathway"/>
</dbReference>
<evidence type="ECO:0000313" key="13">
    <source>
        <dbReference type="EMBL" id="KRL01202.1"/>
    </source>
</evidence>
<evidence type="ECO:0000256" key="4">
    <source>
        <dbReference type="ARBA" id="ARBA00009503"/>
    </source>
</evidence>
<evidence type="ECO:0000256" key="9">
    <source>
        <dbReference type="ARBA" id="ARBA00022842"/>
    </source>
</evidence>
<evidence type="ECO:0000256" key="10">
    <source>
        <dbReference type="ARBA" id="ARBA00022909"/>
    </source>
</evidence>
<dbReference type="AlphaFoldDB" id="A0A0R1M8E6"/>
<comment type="similarity">
    <text evidence="4">Belongs to the DHPS family.</text>
</comment>
<accession>A0A0R1M8E6</accession>
<keyword evidence="9" id="KW-0460">Magnesium</keyword>
<keyword evidence="7" id="KW-0808">Transferase</keyword>
<comment type="caution">
    <text evidence="13">The sequence shown here is derived from an EMBL/GenBank/DDBJ whole genome shotgun (WGS) entry which is preliminary data.</text>
</comment>
<keyword evidence="8" id="KW-0479">Metal-binding</keyword>
<keyword evidence="10" id="KW-0289">Folate biosynthesis</keyword>
<dbReference type="InterPro" id="IPR011005">
    <property type="entry name" value="Dihydropteroate_synth-like_sf"/>
</dbReference>
<name>A0A0R1M8E6_9LACO</name>
<dbReference type="EMBL" id="AZEF01000027">
    <property type="protein sequence ID" value="KRL01202.1"/>
    <property type="molecule type" value="Genomic_DNA"/>
</dbReference>
<dbReference type="STRING" id="1423731.FC81_GL001343"/>
<comment type="catalytic activity">
    <reaction evidence="1">
        <text>(7,8-dihydropterin-6-yl)methyl diphosphate + 4-aminobenzoate = 7,8-dihydropteroate + diphosphate</text>
        <dbReference type="Rhea" id="RHEA:19949"/>
        <dbReference type="ChEBI" id="CHEBI:17836"/>
        <dbReference type="ChEBI" id="CHEBI:17839"/>
        <dbReference type="ChEBI" id="CHEBI:33019"/>
        <dbReference type="ChEBI" id="CHEBI:72950"/>
        <dbReference type="EC" id="2.5.1.15"/>
    </reaction>
</comment>
<dbReference type="PATRIC" id="fig|1423731.3.peg.1382"/>
<gene>
    <name evidence="13" type="ORF">FC81_GL001343</name>
</gene>
<organism evidence="13 14">
    <name type="scientific">Liquorilactobacillus capillatus DSM 19910</name>
    <dbReference type="NCBI Taxonomy" id="1423731"/>
    <lineage>
        <taxon>Bacteria</taxon>
        <taxon>Bacillati</taxon>
        <taxon>Bacillota</taxon>
        <taxon>Bacilli</taxon>
        <taxon>Lactobacillales</taxon>
        <taxon>Lactobacillaceae</taxon>
        <taxon>Liquorilactobacillus</taxon>
    </lineage>
</organism>
<sequence>MLITEEKTALKNKFKAQVTLKFSGNLDEIKQLLLLLVEEKLDFNTLEGKITAVVPLNKLRKLILKWPDIFGMESDRLKEILQENSVFFTGAGFSFDITTQPLIYSIVNVTPDSFYDGGVNNDLKTVLKKIELEQEAGATFFELGGKSSKPNFVDISAEEEWQRIAPYIKEIKRVFPDVILALDSNTDSVVERALSAGVQIINDIDGFVSEQKLRAVSEYKPAVVTMFNGRNNLEKTQHFDEYLKKYFEKAIVRLTDCGLKTSNIVLDPGVGFSKTNVFEFDLLKVKVLRSLVELGLPLMVAISRKSFMSKLFNLKENERLLPTLLFESQMVQQGGRLLRVHDVKETKEMLDIYKLFEEF</sequence>
<reference evidence="13 14" key="1">
    <citation type="journal article" date="2015" name="Genome Announc.">
        <title>Expanding the biotechnology potential of lactobacilli through comparative genomics of 213 strains and associated genera.</title>
        <authorList>
            <person name="Sun Z."/>
            <person name="Harris H.M."/>
            <person name="McCann A."/>
            <person name="Guo C."/>
            <person name="Argimon S."/>
            <person name="Zhang W."/>
            <person name="Yang X."/>
            <person name="Jeffery I.B."/>
            <person name="Cooney J.C."/>
            <person name="Kagawa T.F."/>
            <person name="Liu W."/>
            <person name="Song Y."/>
            <person name="Salvetti E."/>
            <person name="Wrobel A."/>
            <person name="Rasinkangas P."/>
            <person name="Parkhill J."/>
            <person name="Rea M.C."/>
            <person name="O'Sullivan O."/>
            <person name="Ritari J."/>
            <person name="Douillard F.P."/>
            <person name="Paul Ross R."/>
            <person name="Yang R."/>
            <person name="Briner A.E."/>
            <person name="Felis G.E."/>
            <person name="de Vos W.M."/>
            <person name="Barrangou R."/>
            <person name="Klaenhammer T.R."/>
            <person name="Caufield P.W."/>
            <person name="Cui Y."/>
            <person name="Zhang H."/>
            <person name="O'Toole P.W."/>
        </authorList>
    </citation>
    <scope>NUCLEOTIDE SEQUENCE [LARGE SCALE GENOMIC DNA]</scope>
    <source>
        <strain evidence="13 14">DSM 19910</strain>
    </source>
</reference>
<evidence type="ECO:0000256" key="5">
    <source>
        <dbReference type="ARBA" id="ARBA00012458"/>
    </source>
</evidence>
<evidence type="ECO:0000256" key="7">
    <source>
        <dbReference type="ARBA" id="ARBA00022679"/>
    </source>
</evidence>
<dbReference type="GO" id="GO:0004156">
    <property type="term" value="F:dihydropteroate synthase activity"/>
    <property type="evidence" value="ECO:0007669"/>
    <property type="project" value="UniProtKB-EC"/>
</dbReference>
<dbReference type="GO" id="GO:0005829">
    <property type="term" value="C:cytosol"/>
    <property type="evidence" value="ECO:0007669"/>
    <property type="project" value="TreeGrafter"/>
</dbReference>
<comment type="cofactor">
    <cofactor evidence="2">
        <name>Mg(2+)</name>
        <dbReference type="ChEBI" id="CHEBI:18420"/>
    </cofactor>
</comment>